<dbReference type="SUPFAM" id="SSF55874">
    <property type="entry name" value="ATPase domain of HSP90 chaperone/DNA topoisomerase II/histidine kinase"/>
    <property type="match status" value="1"/>
</dbReference>
<dbReference type="EC" id="2.7.13.3" evidence="2"/>
<dbReference type="Gene3D" id="3.30.565.10">
    <property type="entry name" value="Histidine kinase-like ATPase, C-terminal domain"/>
    <property type="match status" value="1"/>
</dbReference>
<dbReference type="Pfam" id="PF07695">
    <property type="entry name" value="7TMR-DISM_7TM"/>
    <property type="match status" value="1"/>
</dbReference>
<organism evidence="6 7">
    <name type="scientific">Leptospira kobayashii</name>
    <dbReference type="NCBI Taxonomy" id="1917830"/>
    <lineage>
        <taxon>Bacteria</taxon>
        <taxon>Pseudomonadati</taxon>
        <taxon>Spirochaetota</taxon>
        <taxon>Spirochaetia</taxon>
        <taxon>Leptospirales</taxon>
        <taxon>Leptospiraceae</taxon>
        <taxon>Leptospira</taxon>
    </lineage>
</organism>
<dbReference type="EMBL" id="AP025028">
    <property type="protein sequence ID" value="BDA79749.1"/>
    <property type="molecule type" value="Genomic_DNA"/>
</dbReference>
<name>A0ABM7ULB6_9LEPT</name>
<comment type="catalytic activity">
    <reaction evidence="1">
        <text>ATP + protein L-histidine = ADP + protein N-phospho-L-histidine.</text>
        <dbReference type="EC" id="2.7.13.3"/>
    </reaction>
</comment>
<dbReference type="InterPro" id="IPR004358">
    <property type="entry name" value="Sig_transdc_His_kin-like_C"/>
</dbReference>
<keyword evidence="4" id="KW-0812">Transmembrane</keyword>
<evidence type="ECO:0000259" key="5">
    <source>
        <dbReference type="PROSITE" id="PS50109"/>
    </source>
</evidence>
<keyword evidence="4" id="KW-1133">Transmembrane helix</keyword>
<feature type="transmembrane region" description="Helical" evidence="4">
    <location>
        <begin position="213"/>
        <end position="229"/>
    </location>
</feature>
<sequence>MSSGFPVSDGKIDLSDWDPSRQPIVPLRGEWKLYPYLWLDGETLPSEESISIDSGKQNWNSSISKWVDKEGSAWGTYVLRLKLPPNINTENLLLRSGIYGVAAKFFIGQKPVGELGKITNHASGEEIINTADRLFALPAGLDPSREVSLYIQVSNFRHARGGMWYPPVLGKKEVLESQNNLALVRESFVVGGLILLALYQLSYYCFRRKNPSSVLFILFCFFMATRLTVTGRNIFAVVFGMEDYEISMRLNYFSFFAGSLTGLYYIRSLNPGAIPVRIIHWIGFIYVLPILISIFGSTYYLSLTLYPMISVTFLPILVCLYVIYQIWKSKLEGREALVIGLLFFFGSVIHDIMLLFTGSLGGEIMSFGLLVFVLSQSLYLSRRHTSAMNLAETNLRAAQYQLVQSEKMSSLGAIVAGVAHEINSPLTVVKVSANNLQSSLETMMNSLSEISKSLDGKNLSLFLKLIEQARMPAKHLSYKEERSIRKEIIGFLEEKGSKEPASLAANLLEMGIDHLPVEYSEYLNDSSYEPVWKWAYEFFGLIRKTEGILSASGRVEKIVLSLKLFTHFDPKAERKLTNITEGIETVLTVFSHSFKMGIEIVKDYSVVPEILCYPDELIQVWTNLIHNSIQAMEETGVIKISIQKEYFESENYISVSIEDTGRGIPIALQEKIFEPFFTTKSAGEGTGLGLHITKQVIDKHKGKILLESVQGRTLFRILLPELTLGSSIPFSE</sequence>
<dbReference type="PANTHER" id="PTHR43065">
    <property type="entry name" value="SENSOR HISTIDINE KINASE"/>
    <property type="match status" value="1"/>
</dbReference>
<keyword evidence="3" id="KW-0597">Phosphoprotein</keyword>
<dbReference type="CDD" id="cd00082">
    <property type="entry name" value="HisKA"/>
    <property type="match status" value="1"/>
</dbReference>
<feature type="transmembrane region" description="Helical" evidence="4">
    <location>
        <begin position="249"/>
        <end position="266"/>
    </location>
</feature>
<dbReference type="SMART" id="SM00387">
    <property type="entry name" value="HATPase_c"/>
    <property type="match status" value="1"/>
</dbReference>
<dbReference type="PANTHER" id="PTHR43065:SF48">
    <property type="entry name" value="HISTIDINE KINASE"/>
    <property type="match status" value="1"/>
</dbReference>
<dbReference type="InterPro" id="IPR036097">
    <property type="entry name" value="HisK_dim/P_sf"/>
</dbReference>
<feature type="domain" description="Histidine kinase" evidence="5">
    <location>
        <begin position="614"/>
        <end position="723"/>
    </location>
</feature>
<accession>A0ABM7ULB6</accession>
<feature type="transmembrane region" description="Helical" evidence="4">
    <location>
        <begin position="336"/>
        <end position="358"/>
    </location>
</feature>
<reference evidence="6 7" key="1">
    <citation type="submission" date="2021-08" db="EMBL/GenBank/DDBJ databases">
        <title>Complete genome sequence of Leptospira kobayashii strain E30.</title>
        <authorList>
            <person name="Nakao R."/>
            <person name="Nakamura S."/>
            <person name="Masuzawa T."/>
            <person name="Koizumi N."/>
        </authorList>
    </citation>
    <scope>NUCLEOTIDE SEQUENCE [LARGE SCALE GENOMIC DNA]</scope>
    <source>
        <strain evidence="6 7">E30</strain>
    </source>
</reference>
<evidence type="ECO:0000313" key="6">
    <source>
        <dbReference type="EMBL" id="BDA79749.1"/>
    </source>
</evidence>
<dbReference type="SUPFAM" id="SSF47384">
    <property type="entry name" value="Homodimeric domain of signal transducing histidine kinase"/>
    <property type="match status" value="1"/>
</dbReference>
<evidence type="ECO:0000256" key="4">
    <source>
        <dbReference type="SAM" id="Phobius"/>
    </source>
</evidence>
<keyword evidence="7" id="KW-1185">Reference proteome</keyword>
<dbReference type="Pfam" id="PF02518">
    <property type="entry name" value="HATPase_c"/>
    <property type="match status" value="1"/>
</dbReference>
<proteinExistence type="predicted"/>
<feature type="transmembrane region" description="Helical" evidence="4">
    <location>
        <begin position="278"/>
        <end position="299"/>
    </location>
</feature>
<evidence type="ECO:0000256" key="3">
    <source>
        <dbReference type="ARBA" id="ARBA00022553"/>
    </source>
</evidence>
<dbReference type="Gene3D" id="1.10.287.130">
    <property type="match status" value="1"/>
</dbReference>
<evidence type="ECO:0000256" key="2">
    <source>
        <dbReference type="ARBA" id="ARBA00012438"/>
    </source>
</evidence>
<dbReference type="InterPro" id="IPR011623">
    <property type="entry name" value="7TMR_DISM_rcpt_extracell_dom1"/>
</dbReference>
<dbReference type="InterPro" id="IPR005467">
    <property type="entry name" value="His_kinase_dom"/>
</dbReference>
<gene>
    <name evidence="6" type="ORF">LPTSP3_g26790</name>
</gene>
<feature type="transmembrane region" description="Helical" evidence="4">
    <location>
        <begin position="188"/>
        <end position="206"/>
    </location>
</feature>
<dbReference type="InterPro" id="IPR003661">
    <property type="entry name" value="HisK_dim/P_dom"/>
</dbReference>
<dbReference type="PROSITE" id="PS50109">
    <property type="entry name" value="HIS_KIN"/>
    <property type="match status" value="1"/>
</dbReference>
<evidence type="ECO:0000313" key="7">
    <source>
        <dbReference type="Proteomes" id="UP000245263"/>
    </source>
</evidence>
<evidence type="ECO:0000256" key="1">
    <source>
        <dbReference type="ARBA" id="ARBA00000085"/>
    </source>
</evidence>
<dbReference type="Proteomes" id="UP000245263">
    <property type="component" value="Chromosome 1"/>
</dbReference>
<dbReference type="InterPro" id="IPR036890">
    <property type="entry name" value="HATPase_C_sf"/>
</dbReference>
<dbReference type="PRINTS" id="PR00344">
    <property type="entry name" value="BCTRLSENSOR"/>
</dbReference>
<protein>
    <recommendedName>
        <fullName evidence="2">histidine kinase</fullName>
        <ecNumber evidence="2">2.7.13.3</ecNumber>
    </recommendedName>
</protein>
<dbReference type="InterPro" id="IPR003594">
    <property type="entry name" value="HATPase_dom"/>
</dbReference>
<feature type="transmembrane region" description="Helical" evidence="4">
    <location>
        <begin position="305"/>
        <end position="324"/>
    </location>
</feature>
<keyword evidence="4" id="KW-0472">Membrane</keyword>